<protein>
    <recommendedName>
        <fullName evidence="4">Putative HNH nuclease YajD</fullName>
    </recommendedName>
</protein>
<accession>U4QXV9</accession>
<dbReference type="GO" id="GO:0004519">
    <property type="term" value="F:endonuclease activity"/>
    <property type="evidence" value="ECO:0007669"/>
    <property type="project" value="UniProtKB-KW"/>
</dbReference>
<gene>
    <name evidence="6" type="ORF">L323_18545</name>
</gene>
<dbReference type="OrthoDB" id="9779761at2"/>
<dbReference type="CDD" id="cd00085">
    <property type="entry name" value="HNHc"/>
    <property type="match status" value="1"/>
</dbReference>
<dbReference type="AlphaFoldDB" id="U4QXV9"/>
<keyword evidence="6" id="KW-0255">Endonuclease</keyword>
<evidence type="ECO:0000313" key="7">
    <source>
        <dbReference type="Proteomes" id="UP000016860"/>
    </source>
</evidence>
<dbReference type="RefSeq" id="WP_020817080.1">
    <property type="nucleotide sequence ID" value="NZ_ATAY01000094.1"/>
</dbReference>
<organism evidence="6 7">
    <name type="scientific">Ruminiclostridium papyrosolvens C7</name>
    <dbReference type="NCBI Taxonomy" id="1330534"/>
    <lineage>
        <taxon>Bacteria</taxon>
        <taxon>Bacillati</taxon>
        <taxon>Bacillota</taxon>
        <taxon>Clostridia</taxon>
        <taxon>Eubacteriales</taxon>
        <taxon>Oscillospiraceae</taxon>
        <taxon>Ruminiclostridium</taxon>
    </lineage>
</organism>
<proteinExistence type="inferred from homology"/>
<comment type="similarity">
    <text evidence="3">Belongs to the HNH nuclease family.</text>
</comment>
<evidence type="ECO:0000256" key="1">
    <source>
        <dbReference type="ARBA" id="ARBA00022722"/>
    </source>
</evidence>
<evidence type="ECO:0000259" key="5">
    <source>
        <dbReference type="SMART" id="SM00507"/>
    </source>
</evidence>
<reference evidence="6 7" key="1">
    <citation type="journal article" date="2013" name="Genome Announc.">
        <title>Draft Genome Sequence of the Cellulolytic Bacterium Clostridium papyrosolvens C7 (ATCC 700395).</title>
        <authorList>
            <person name="Zepeda V."/>
            <person name="Dassa B."/>
            <person name="Borovok I."/>
            <person name="Lamed R."/>
            <person name="Bayer E.A."/>
            <person name="Cate J.H."/>
        </authorList>
    </citation>
    <scope>NUCLEOTIDE SEQUENCE [LARGE SCALE GENOMIC DNA]</scope>
    <source>
        <strain evidence="6 7">C7</strain>
    </source>
</reference>
<feature type="domain" description="HNH nuclease" evidence="5">
    <location>
        <begin position="48"/>
        <end position="103"/>
    </location>
</feature>
<evidence type="ECO:0000256" key="3">
    <source>
        <dbReference type="ARBA" id="ARBA00038412"/>
    </source>
</evidence>
<dbReference type="STRING" id="1330534.L323_18545"/>
<name>U4QXV9_9FIRM</name>
<keyword evidence="2" id="KW-0378">Hydrolase</keyword>
<dbReference type="InterPro" id="IPR002711">
    <property type="entry name" value="HNH"/>
</dbReference>
<dbReference type="SMART" id="SM00507">
    <property type="entry name" value="HNHc"/>
    <property type="match status" value="1"/>
</dbReference>
<evidence type="ECO:0000256" key="2">
    <source>
        <dbReference type="ARBA" id="ARBA00022801"/>
    </source>
</evidence>
<evidence type="ECO:0000256" key="4">
    <source>
        <dbReference type="ARBA" id="ARBA00040194"/>
    </source>
</evidence>
<dbReference type="GO" id="GO:0005829">
    <property type="term" value="C:cytosol"/>
    <property type="evidence" value="ECO:0007669"/>
    <property type="project" value="TreeGrafter"/>
</dbReference>
<dbReference type="Proteomes" id="UP000016860">
    <property type="component" value="Unassembled WGS sequence"/>
</dbReference>
<sequence>MPYKCKKPCKHLGCPELTSGSYCDKHSSLTINKRESAEKRGYDSKWRIARKLYLSSHPLCVSCLKNKKMVKASVVDHIVPHRGNKELFWDESNWQALCKRCHDRKTMTEDRYQEYKF</sequence>
<dbReference type="PANTHER" id="PTHR41286:SF1">
    <property type="entry name" value="HNH NUCLEASE YAJD-RELATED"/>
    <property type="match status" value="1"/>
</dbReference>
<comment type="caution">
    <text evidence="6">The sequence shown here is derived from an EMBL/GenBank/DDBJ whole genome shotgun (WGS) entry which is preliminary data.</text>
</comment>
<dbReference type="GO" id="GO:0003676">
    <property type="term" value="F:nucleic acid binding"/>
    <property type="evidence" value="ECO:0007669"/>
    <property type="project" value="InterPro"/>
</dbReference>
<dbReference type="GO" id="GO:0008270">
    <property type="term" value="F:zinc ion binding"/>
    <property type="evidence" value="ECO:0007669"/>
    <property type="project" value="InterPro"/>
</dbReference>
<dbReference type="PANTHER" id="PTHR41286">
    <property type="entry name" value="HNH NUCLEASE YAJD-RELATED"/>
    <property type="match status" value="1"/>
</dbReference>
<dbReference type="Pfam" id="PF01844">
    <property type="entry name" value="HNH"/>
    <property type="match status" value="1"/>
</dbReference>
<dbReference type="GO" id="GO:0016787">
    <property type="term" value="F:hydrolase activity"/>
    <property type="evidence" value="ECO:0007669"/>
    <property type="project" value="UniProtKB-KW"/>
</dbReference>
<dbReference type="EMBL" id="ATAY01000094">
    <property type="protein sequence ID" value="EPR07992.1"/>
    <property type="molecule type" value="Genomic_DNA"/>
</dbReference>
<dbReference type="InterPro" id="IPR003615">
    <property type="entry name" value="HNH_nuc"/>
</dbReference>
<dbReference type="Gene3D" id="1.10.30.50">
    <property type="match status" value="1"/>
</dbReference>
<evidence type="ECO:0000313" key="6">
    <source>
        <dbReference type="EMBL" id="EPR07992.1"/>
    </source>
</evidence>
<keyword evidence="1" id="KW-0540">Nuclease</keyword>